<evidence type="ECO:0000256" key="1">
    <source>
        <dbReference type="SAM" id="Coils"/>
    </source>
</evidence>
<name>A0ABD2KY97_9BILA</name>
<evidence type="ECO:0000313" key="3">
    <source>
        <dbReference type="EMBL" id="KAL3107945.1"/>
    </source>
</evidence>
<proteinExistence type="predicted"/>
<gene>
    <name evidence="3" type="ORF">niasHT_012853</name>
</gene>
<keyword evidence="4" id="KW-1185">Reference proteome</keyword>
<dbReference type="EMBL" id="JBICBT010000602">
    <property type="protein sequence ID" value="KAL3107945.1"/>
    <property type="molecule type" value="Genomic_DNA"/>
</dbReference>
<accession>A0ABD2KY97</accession>
<keyword evidence="2" id="KW-0812">Transmembrane</keyword>
<evidence type="ECO:0000313" key="4">
    <source>
        <dbReference type="Proteomes" id="UP001620626"/>
    </source>
</evidence>
<organism evidence="3 4">
    <name type="scientific">Heterodera trifolii</name>
    <dbReference type="NCBI Taxonomy" id="157864"/>
    <lineage>
        <taxon>Eukaryota</taxon>
        <taxon>Metazoa</taxon>
        <taxon>Ecdysozoa</taxon>
        <taxon>Nematoda</taxon>
        <taxon>Chromadorea</taxon>
        <taxon>Rhabditida</taxon>
        <taxon>Tylenchina</taxon>
        <taxon>Tylenchomorpha</taxon>
        <taxon>Tylenchoidea</taxon>
        <taxon>Heteroderidae</taxon>
        <taxon>Heteroderinae</taxon>
        <taxon>Heterodera</taxon>
    </lineage>
</organism>
<keyword evidence="2" id="KW-1133">Transmembrane helix</keyword>
<keyword evidence="1" id="KW-0175">Coiled coil</keyword>
<sequence length="175" mass="19870">MELMKQCPGLVKKMLKKQSQAEQLRRTKKPKKKHLQELNLNEKPTQAITTMDKENEAVVSGEEEKPAMKMFLKHSKPSSITDFLQPKIGQQFSKDFDRVDSVLEFQSEQLSRFESRIEQLESAKNGLMETLSDAMKVAFLLALLIGGFILLLLAYKLLKADKQKVAHVPLATLAI</sequence>
<dbReference type="AlphaFoldDB" id="A0ABD2KY97"/>
<keyword evidence="2" id="KW-0472">Membrane</keyword>
<evidence type="ECO:0000256" key="2">
    <source>
        <dbReference type="SAM" id="Phobius"/>
    </source>
</evidence>
<feature type="coiled-coil region" evidence="1">
    <location>
        <begin position="103"/>
        <end position="137"/>
    </location>
</feature>
<feature type="transmembrane region" description="Helical" evidence="2">
    <location>
        <begin position="137"/>
        <end position="155"/>
    </location>
</feature>
<reference evidence="3 4" key="1">
    <citation type="submission" date="2024-10" db="EMBL/GenBank/DDBJ databases">
        <authorList>
            <person name="Kim D."/>
        </authorList>
    </citation>
    <scope>NUCLEOTIDE SEQUENCE [LARGE SCALE GENOMIC DNA]</scope>
    <source>
        <strain evidence="3">BH-2024</strain>
    </source>
</reference>
<comment type="caution">
    <text evidence="3">The sequence shown here is derived from an EMBL/GenBank/DDBJ whole genome shotgun (WGS) entry which is preliminary data.</text>
</comment>
<protein>
    <submittedName>
        <fullName evidence="3">Uncharacterized protein</fullName>
    </submittedName>
</protein>
<dbReference type="Proteomes" id="UP001620626">
    <property type="component" value="Unassembled WGS sequence"/>
</dbReference>